<dbReference type="AlphaFoldDB" id="A0A9X1SK44"/>
<protein>
    <submittedName>
        <fullName evidence="1">Uncharacterized protein</fullName>
    </submittedName>
</protein>
<dbReference type="Proteomes" id="UP001139103">
    <property type="component" value="Unassembled WGS sequence"/>
</dbReference>
<dbReference type="RefSeq" id="WP_230219288.1">
    <property type="nucleotide sequence ID" value="NZ_JAJKFT010000010.1"/>
</dbReference>
<proteinExistence type="predicted"/>
<comment type="caution">
    <text evidence="1">The sequence shown here is derived from an EMBL/GenBank/DDBJ whole genome shotgun (WGS) entry which is preliminary data.</text>
</comment>
<name>A0A9X1SK44_9BACT</name>
<keyword evidence="2" id="KW-1185">Reference proteome</keyword>
<gene>
    <name evidence="1" type="ORF">LOC68_13285</name>
</gene>
<evidence type="ECO:0000313" key="2">
    <source>
        <dbReference type="Proteomes" id="UP001139103"/>
    </source>
</evidence>
<organism evidence="1 2">
    <name type="scientific">Blastopirellula sediminis</name>
    <dbReference type="NCBI Taxonomy" id="2894196"/>
    <lineage>
        <taxon>Bacteria</taxon>
        <taxon>Pseudomonadati</taxon>
        <taxon>Planctomycetota</taxon>
        <taxon>Planctomycetia</taxon>
        <taxon>Pirellulales</taxon>
        <taxon>Pirellulaceae</taxon>
        <taxon>Blastopirellula</taxon>
    </lineage>
</organism>
<evidence type="ECO:0000313" key="1">
    <source>
        <dbReference type="EMBL" id="MCC9629369.1"/>
    </source>
</evidence>
<reference evidence="1" key="1">
    <citation type="submission" date="2021-11" db="EMBL/GenBank/DDBJ databases">
        <title>Genome sequence.</title>
        <authorList>
            <person name="Sun Q."/>
        </authorList>
    </citation>
    <scope>NUCLEOTIDE SEQUENCE</scope>
    <source>
        <strain evidence="1">JC732</strain>
    </source>
</reference>
<dbReference type="EMBL" id="JAJKFT010000010">
    <property type="protein sequence ID" value="MCC9629369.1"/>
    <property type="molecule type" value="Genomic_DNA"/>
</dbReference>
<accession>A0A9X1SK44</accession>
<sequence length="206" mass="23779">MKQTWDSVIAIIDEMLSNLPRQTTHLNERHLHHYFSHAMQSERLILAPTMDATFHPEWPTYKESAGIRYGKYIKVKEHYMPTTNGKQGGFLDFAIGGYEAPEIAIEFKLLASWKGEPVAFDFLKLLDRRNPFKRVVQQTVVLRPKGVSQAGSKASFKRAIEATYEKASERLADDFDNARQRHFVITELGNDVRHWRLVNDGKFVES</sequence>